<feature type="compositionally biased region" description="Gly residues" evidence="4">
    <location>
        <begin position="1509"/>
        <end position="1540"/>
    </location>
</feature>
<organism evidence="8 9">
    <name type="scientific">Paraburkholderia rhizosphaerae</name>
    <dbReference type="NCBI Taxonomy" id="480658"/>
    <lineage>
        <taxon>Bacteria</taxon>
        <taxon>Pseudomonadati</taxon>
        <taxon>Pseudomonadota</taxon>
        <taxon>Betaproteobacteria</taxon>
        <taxon>Burkholderiales</taxon>
        <taxon>Burkholderiaceae</taxon>
        <taxon>Paraburkholderia</taxon>
    </lineage>
</organism>
<feature type="domain" description="F5/8 type C" evidence="5">
    <location>
        <begin position="2226"/>
        <end position="2365"/>
    </location>
</feature>
<dbReference type="InterPro" id="IPR003599">
    <property type="entry name" value="Ig_sub"/>
</dbReference>
<dbReference type="GO" id="GO:0005975">
    <property type="term" value="P:carbohydrate metabolic process"/>
    <property type="evidence" value="ECO:0007669"/>
    <property type="project" value="InterPro"/>
</dbReference>
<dbReference type="InterPro" id="IPR013098">
    <property type="entry name" value="Ig_I-set"/>
</dbReference>
<evidence type="ECO:0000313" key="8">
    <source>
        <dbReference type="EMBL" id="TDY37693.1"/>
    </source>
</evidence>
<dbReference type="Proteomes" id="UP000295509">
    <property type="component" value="Unassembled WGS sequence"/>
</dbReference>
<dbReference type="Gene3D" id="2.60.120.260">
    <property type="entry name" value="Galactose-binding domain-like"/>
    <property type="match status" value="6"/>
</dbReference>
<dbReference type="Pfam" id="PF16355">
    <property type="entry name" value="DUF4982"/>
    <property type="match status" value="1"/>
</dbReference>
<dbReference type="InterPro" id="IPR013783">
    <property type="entry name" value="Ig-like_fold"/>
</dbReference>
<feature type="domain" description="Ig-like" evidence="6">
    <location>
        <begin position="978"/>
        <end position="1059"/>
    </location>
</feature>
<dbReference type="Pfam" id="PF02836">
    <property type="entry name" value="Glyco_hydro_2_C"/>
    <property type="match status" value="1"/>
</dbReference>
<feature type="domain" description="F5/8 type C" evidence="5">
    <location>
        <begin position="1139"/>
        <end position="1279"/>
    </location>
</feature>
<evidence type="ECO:0000256" key="3">
    <source>
        <dbReference type="ARBA" id="ARBA00023295"/>
    </source>
</evidence>
<dbReference type="GO" id="GO:0004553">
    <property type="term" value="F:hydrolase activity, hydrolyzing O-glycosyl compounds"/>
    <property type="evidence" value="ECO:0007669"/>
    <property type="project" value="InterPro"/>
</dbReference>
<feature type="compositionally biased region" description="Low complexity" evidence="4">
    <location>
        <begin position="1979"/>
        <end position="2000"/>
    </location>
</feature>
<evidence type="ECO:0000259" key="5">
    <source>
        <dbReference type="PROSITE" id="PS50022"/>
    </source>
</evidence>
<dbReference type="Gene3D" id="3.20.20.80">
    <property type="entry name" value="Glycosidases"/>
    <property type="match status" value="1"/>
</dbReference>
<dbReference type="SUPFAM" id="SSF49785">
    <property type="entry name" value="Galactose-binding domain-like"/>
    <property type="match status" value="6"/>
</dbReference>
<dbReference type="CDD" id="cd00096">
    <property type="entry name" value="Ig"/>
    <property type="match status" value="1"/>
</dbReference>
<evidence type="ECO:0000256" key="2">
    <source>
        <dbReference type="ARBA" id="ARBA00022801"/>
    </source>
</evidence>
<feature type="compositionally biased region" description="Polar residues" evidence="4">
    <location>
        <begin position="71"/>
        <end position="85"/>
    </location>
</feature>
<dbReference type="EMBL" id="SORE01000036">
    <property type="protein sequence ID" value="TDY37693.1"/>
    <property type="molecule type" value="Genomic_DNA"/>
</dbReference>
<gene>
    <name evidence="8" type="ORF">BX592_1363</name>
</gene>
<feature type="compositionally biased region" description="Low complexity" evidence="4">
    <location>
        <begin position="2014"/>
        <end position="2030"/>
    </location>
</feature>
<evidence type="ECO:0000313" key="9">
    <source>
        <dbReference type="Proteomes" id="UP000295509"/>
    </source>
</evidence>
<feature type="domain" description="GH64" evidence="7">
    <location>
        <begin position="2469"/>
        <end position="2842"/>
    </location>
</feature>
<dbReference type="PROSITE" id="PS52006">
    <property type="entry name" value="GH64"/>
    <property type="match status" value="1"/>
</dbReference>
<dbReference type="SUPFAM" id="SSF48726">
    <property type="entry name" value="Immunoglobulin"/>
    <property type="match status" value="6"/>
</dbReference>
<dbReference type="Pfam" id="PF18565">
    <property type="entry name" value="Glyco_hydro2_C5"/>
    <property type="match status" value="1"/>
</dbReference>
<dbReference type="InterPro" id="IPR006103">
    <property type="entry name" value="Glyco_hydro_2_cat"/>
</dbReference>
<dbReference type="Gene3D" id="3.30.920.50">
    <property type="entry name" value="Beta-1,3-glucanase, C-terminal domain"/>
    <property type="match status" value="1"/>
</dbReference>
<dbReference type="SUPFAM" id="SSF49303">
    <property type="entry name" value="beta-Galactosidase/glucuronidase domain"/>
    <property type="match status" value="1"/>
</dbReference>
<dbReference type="GO" id="GO:0006508">
    <property type="term" value="P:proteolysis"/>
    <property type="evidence" value="ECO:0007669"/>
    <property type="project" value="InterPro"/>
</dbReference>
<reference evidence="8 9" key="1">
    <citation type="submission" date="2019-03" db="EMBL/GenBank/DDBJ databases">
        <title>Genomic Encyclopedia of Type Strains, Phase III (KMG-III): the genomes of soil and plant-associated and newly described type strains.</title>
        <authorList>
            <person name="Whitman W."/>
        </authorList>
    </citation>
    <scope>NUCLEOTIDE SEQUENCE [LARGE SCALE GENOMIC DNA]</scope>
    <source>
        <strain evidence="8 9">LMG 29544</strain>
    </source>
</reference>
<comment type="caution">
    <text evidence="8">The sequence shown here is derived from an EMBL/GenBank/DDBJ whole genome shotgun (WGS) entry which is preliminary data.</text>
</comment>
<dbReference type="InterPro" id="IPR040605">
    <property type="entry name" value="Glyco_hydro2_dom5"/>
</dbReference>
<dbReference type="SUPFAM" id="SSF51445">
    <property type="entry name" value="(Trans)glycosidases"/>
    <property type="match status" value="1"/>
</dbReference>
<dbReference type="GO" id="GO:0004190">
    <property type="term" value="F:aspartic-type endopeptidase activity"/>
    <property type="evidence" value="ECO:0007669"/>
    <property type="project" value="InterPro"/>
</dbReference>
<dbReference type="InterPro" id="IPR006102">
    <property type="entry name" value="Ig-like_GH2"/>
</dbReference>
<feature type="compositionally biased region" description="Gly residues" evidence="4">
    <location>
        <begin position="2001"/>
        <end position="2013"/>
    </location>
</feature>
<evidence type="ECO:0000256" key="1">
    <source>
        <dbReference type="ARBA" id="ARBA00007401"/>
    </source>
</evidence>
<feature type="region of interest" description="Disordered" evidence="4">
    <location>
        <begin position="64"/>
        <end position="85"/>
    </location>
</feature>
<feature type="region of interest" description="Disordered" evidence="4">
    <location>
        <begin position="1508"/>
        <end position="1549"/>
    </location>
</feature>
<dbReference type="InterPro" id="IPR001969">
    <property type="entry name" value="Aspartic_peptidase_AS"/>
</dbReference>
<accession>A0A4R8L554</accession>
<dbReference type="InterPro" id="IPR037176">
    <property type="entry name" value="Osmotin/thaumatin-like_sf"/>
</dbReference>
<feature type="domain" description="Ig-like" evidence="6">
    <location>
        <begin position="1887"/>
        <end position="1969"/>
    </location>
</feature>
<dbReference type="InterPro" id="IPR000421">
    <property type="entry name" value="FA58C"/>
</dbReference>
<sequence length="2842" mass="298954">MRDRARHLTGQLAGWFVLLWVIFGFAAAQAATSDGLPPSNRVDIDLGQTPWKYKKDVDDDTFSQPGIDDSGWQSKGVPQSPSDNDTFLNLESGGGEGQLTGNIIWYRKHFTLDPSYANRKILIEFEGANTGARVFVNGTFIKGNSAVPTDAGATHVQGFVPFEIDATSLVKFDGSDNVIAVETARNANWFETPSFSGAFRFGQDDSGLYRHVWMHITDKVHIPENTFSVLQTWGTYVATVAASPSSATIRVQTNVLNENPVGQADRQVTLTTQIVDQQGNVVSTAQDVKTVPSNAGPALTPTLFDQVMTVQNPILWYPNNSPVLSGKPYMYHVIHTVSVNGTVVDSKESPLGIRTITWDQNFPYFNGTPHYLWGASGRYDYPALGSAVPDNLKWNDLYLLAQAGGSLWRPGHSSEGPVFLDAADEYGIMVMQPSGDGENGFSAFCTDTVQQNCASPNNWTLKQELHRDMIIHDRNHPSVLAWEADNGATATPIAQALKVISQQWDPINTRAQADRTPNPNNGDLLGCSGNGCDIGVKNQFPDSPSVGSEYWGDGVGRAKYDFEIQFAASYVNNWVHSVLIKSMGIAHWYLADTPGEINTQTDGTLNTSVRSNGASMMDEHRLPRLIYYIYEAIWTSFQRKPVVKLAYHWNRSGPVTVNAFSNCPSVRLLLNDQPVGPDQTPNPTTSDSSANLTQSTTLLPGQVHWDNVQWVPGTLKALCLDASGQTVAQDVQVTAGPADHIVLTVEPETPKPDGTQFDLRANGTDAAVITARVVDQAGNLVPDAAQEITFNVPSADVAGEYRGGSDHYVTRKSDGTTDLGFHAPGDPKVFAEGGMTRVVVKTTFVPGTVHVTASADGLGSGSTSFDVLPVISQQTFDGKDLVIGAQQQAGLQIITQPLDQTVTVGQTATFTVLAAGASPQFQWTRNGQPISGANSFSYTTPATVAGDDNAAIAVTVSNASGSIPSQAATLHVVAPAAPQIQTQPAAQSVQAGQNATFSVVATGSPTLTYQWLKNGQPIQGATQPVYNTPPATTDDNSSMYSVVVTNSAGTTTSGTATLSVGAATPPKIVSQPNGTSVPVGQSVTFNVVASGSDPLTYQWTKSGVAVGTNSPQLIIPSASNSDSGDYIVTVSNAAGSVSTTPFTLAVSGGDNTNLALGATASSSPPENDGLAASFANDGNTTTTRWSSQQDDNAFIQLDFHTPKTFDEVTIVWENAFAKLYKLQWSNDGQTWTDIAEINGQGHTETTHFPSTTAQFIRMQGEQRATNFGYSMFEFEVFDTPQCGPATERYTPIAAQPGTYQSTIAGLPSGPFVPTVKDNVSGLTWQQLATTFPGQGAQFTQVIAKQYCASVNMRVPTQNEALTVAGANFSSCAFPGPWTTWTTTADPGQADRAFTVSSVGESVSQIIDNTPVAALCVSGPTLGVPTINAQPANQTVSVGQTATFAVGVAGTGPFRFEWSENGKLVGITTTNSFTTAPVTAQDSGAVFTVSISNGGGTVQSQPATLTIGDVGTGGGGTGNGGGTGDGGGTTGGGGGGGGGAAPTGPSADLALGKTVTASGVESDNFLASQAVDGNQGTRWSSAFTDPQTLEVDLGSPQTVDRVVIDWENSFGVAYTIDTSTDNQNWQNAFTQTNGKGGQEDLRFAARTAQFVRFTGTQRATQFGYSMFEFGVYNTAATPQYPITATVTGNGTITPAGVTSVLQGGPQTYTFTPADGFAVTDVLVDGVNIGMANSYTFPDVEGPHTINVTFAPASAAVNLALGAGTSTSGGLESDAFPASNVVDGDLTSRWSSAFSDPQTITLDLKSVKTFDRVVLFWQDAHATDYQIQTSTDKVNWTVVANRTNSPGGVEQIDFDPVSAQYVQMVGTKRNTGFGYSLFEFQVFNVPVAPAITTPPATVSVTQGATAQFSVVASGTPPLTYQWLKNGQPVATTTVPTYTTPPTVASDSGATFSVIVSNAAGTTQPSAGATLSVTAPVGSGDGSSTGTSSGTSSGDGTGSSSTGTGTGDGGSTGSTGTGNNSSAAAPSSPNLALGMPVDSTGQQDDGDPASNAVDGNLGSRWSSNFADDASMTVDLGQPKLFDRVVLRWEAAFGKAYVLEASNDKQTWTPIFTQNAGAGGTEDISVPATTARYVRMQGVQRATQFGYSLFEFEIYNSAATPKLAITASSGANGSISPSGAVSVNQAGSQTFTAVPAAGFGVGTLTVDGQDVGMQSSYTFNDVTTPHSISVSFVPLAATVNLALHKAVTTSGLEDPNGGNPAAAAVDGDPTTRWASAHVDPSFITVDFGAQTTFDRVVLSWENAHAIAYQIQTSDDNTNWTTVYNQTNSQGGIEDLKLQAPATARYVRMFGTQRSTPYGYSLFEFQVFNSGAGASTTPQATSLIEQPATQTVPLGQNGHFAVLAAGAGPFTYQWRRNGTPITGATARTYDTAATTAADNGAVFSVVVTGPNGPSTSSDAQLSVDSTIPNYPVTPGFIGVDLANNTNGAFTDDQVYIAVIARDPANNNQFAWLKPDGTVTPAAIADNDAPNHLTGPDGQNYSNYFFTLAQAKKMQLPHISSGRMFVSLGSPLFIKILADANGQVGFAGPNPQNPTDPNVKVPFDWIEFDYGGNTLFINTTQVDEFGIPLVEDIYGSNHTFHQRTGITMSSADIFAAYAKEVSAPFQAMQPSKLRIMAPAKASFAAGQPNGNFFDDYVNQMWQTYASQNLVLNLFGNRQFVGKVQGDQFVFTEVDLHNGGFVGGTFTVNKPSTQDVLLGAGTLATGDSTTLQIEAQMCAAFNRHVVEDVSKWAQPTAWWSNAPTNEYARFFHDHSVSGLAYGFAYDDVSNGSSSIVATQPEHMVLGIGW</sequence>
<dbReference type="PROSITE" id="PS50835">
    <property type="entry name" value="IG_LIKE"/>
    <property type="match status" value="3"/>
</dbReference>
<dbReference type="Pfam" id="PF13927">
    <property type="entry name" value="Ig_3"/>
    <property type="match status" value="2"/>
</dbReference>
<dbReference type="Pfam" id="PF16483">
    <property type="entry name" value="Glyco_hydro_64"/>
    <property type="match status" value="1"/>
</dbReference>
<dbReference type="InterPro" id="IPR042517">
    <property type="entry name" value="Glyco_hydro_64_N_2"/>
</dbReference>
<dbReference type="Gene3D" id="2.60.110.10">
    <property type="entry name" value="Thaumatin"/>
    <property type="match status" value="1"/>
</dbReference>
<keyword evidence="9" id="KW-1185">Reference proteome</keyword>
<dbReference type="InterPro" id="IPR017853">
    <property type="entry name" value="GH"/>
</dbReference>
<proteinExistence type="inferred from homology"/>
<name>A0A4R8L554_9BURK</name>
<dbReference type="InterPro" id="IPR051913">
    <property type="entry name" value="GH2_Domain-Containing"/>
</dbReference>
<dbReference type="Pfam" id="PF07679">
    <property type="entry name" value="I-set"/>
    <property type="match status" value="1"/>
</dbReference>
<dbReference type="InterPro" id="IPR036179">
    <property type="entry name" value="Ig-like_dom_sf"/>
</dbReference>
<dbReference type="PROSITE" id="PS50022">
    <property type="entry name" value="FA58C_3"/>
    <property type="match status" value="5"/>
</dbReference>
<feature type="domain" description="Ig-like" evidence="6">
    <location>
        <begin position="1066"/>
        <end position="1145"/>
    </location>
</feature>
<dbReference type="PANTHER" id="PTHR42732:SF1">
    <property type="entry name" value="BETA-MANNOSIDASE"/>
    <property type="match status" value="1"/>
</dbReference>
<dbReference type="OrthoDB" id="9805202at2"/>
<dbReference type="InterPro" id="IPR007110">
    <property type="entry name" value="Ig-like_dom"/>
</dbReference>
<evidence type="ECO:0000259" key="7">
    <source>
        <dbReference type="PROSITE" id="PS52006"/>
    </source>
</evidence>
<dbReference type="Pfam" id="PF00703">
    <property type="entry name" value="Glyco_hydro_2"/>
    <property type="match status" value="1"/>
</dbReference>
<dbReference type="Pfam" id="PF22633">
    <property type="entry name" value="F5_F8_type_C_2"/>
    <property type="match status" value="2"/>
</dbReference>
<dbReference type="RefSeq" id="WP_134197022.1">
    <property type="nucleotide sequence ID" value="NZ_JBHLUW010000067.1"/>
</dbReference>
<feature type="domain" description="F5/8 type C" evidence="5">
    <location>
        <begin position="2021"/>
        <end position="2153"/>
    </location>
</feature>
<feature type="domain" description="F5/8 type C" evidence="5">
    <location>
        <begin position="1743"/>
        <end position="1883"/>
    </location>
</feature>
<feature type="compositionally biased region" description="Polar residues" evidence="4">
    <location>
        <begin position="679"/>
        <end position="692"/>
    </location>
</feature>
<dbReference type="InterPro" id="IPR036156">
    <property type="entry name" value="Beta-gal/glucu_dom_sf"/>
</dbReference>
<feature type="region of interest" description="Disordered" evidence="4">
    <location>
        <begin position="671"/>
        <end position="692"/>
    </location>
</feature>
<dbReference type="InterPro" id="IPR008979">
    <property type="entry name" value="Galactose-bd-like_sf"/>
</dbReference>
<dbReference type="Pfam" id="PF00754">
    <property type="entry name" value="F5_F8_type_C"/>
    <property type="match status" value="3"/>
</dbReference>
<comment type="similarity">
    <text evidence="1">Belongs to the glycosyl hydrolase 2 family.</text>
</comment>
<evidence type="ECO:0000256" key="4">
    <source>
        <dbReference type="SAM" id="MobiDB-lite"/>
    </source>
</evidence>
<feature type="region of interest" description="Disordered" evidence="4">
    <location>
        <begin position="1960"/>
        <end position="2053"/>
    </location>
</feature>
<keyword evidence="3" id="KW-0326">Glycosidase</keyword>
<dbReference type="InterPro" id="IPR032477">
    <property type="entry name" value="Glyco_hydro_64"/>
</dbReference>
<feature type="domain" description="F5/8 type C" evidence="5">
    <location>
        <begin position="1537"/>
        <end position="1673"/>
    </location>
</feature>
<dbReference type="CDD" id="cd09214">
    <property type="entry name" value="GH64-like"/>
    <property type="match status" value="1"/>
</dbReference>
<protein>
    <submittedName>
        <fullName evidence="8">Immunoglobulin I-set domain protein</fullName>
    </submittedName>
</protein>
<feature type="compositionally biased region" description="Polar residues" evidence="4">
    <location>
        <begin position="1960"/>
        <end position="1970"/>
    </location>
</feature>
<keyword evidence="2" id="KW-0378">Hydrolase</keyword>
<dbReference type="InterPro" id="IPR032311">
    <property type="entry name" value="DUF4982"/>
</dbReference>
<dbReference type="SMART" id="SM00409">
    <property type="entry name" value="IG"/>
    <property type="match status" value="6"/>
</dbReference>
<dbReference type="PROSITE" id="PS00141">
    <property type="entry name" value="ASP_PROTEASE"/>
    <property type="match status" value="1"/>
</dbReference>
<evidence type="ECO:0000259" key="6">
    <source>
        <dbReference type="PROSITE" id="PS50835"/>
    </source>
</evidence>
<dbReference type="PANTHER" id="PTHR42732">
    <property type="entry name" value="BETA-GALACTOSIDASE"/>
    <property type="match status" value="1"/>
</dbReference>
<dbReference type="Gene3D" id="2.60.40.10">
    <property type="entry name" value="Immunoglobulins"/>
    <property type="match status" value="9"/>
</dbReference>